<evidence type="ECO:0000259" key="3">
    <source>
        <dbReference type="SMART" id="SM01008"/>
    </source>
</evidence>
<evidence type="ECO:0000256" key="2">
    <source>
        <dbReference type="ARBA" id="ARBA00023002"/>
    </source>
</evidence>
<dbReference type="GO" id="GO:0016491">
    <property type="term" value="F:oxidoreductase activity"/>
    <property type="evidence" value="ECO:0007669"/>
    <property type="project" value="UniProtKB-KW"/>
</dbReference>
<feature type="domain" description="Aldehyde oxidase/xanthine dehydrogenase a/b hammerhead" evidence="3">
    <location>
        <begin position="20"/>
        <end position="139"/>
    </location>
</feature>
<dbReference type="RefSeq" id="WP_295655981.1">
    <property type="nucleotide sequence ID" value="NZ_CADCUP010000001.1"/>
</dbReference>
<dbReference type="Pfam" id="PF01315">
    <property type="entry name" value="Ald_Xan_dh_C"/>
    <property type="match status" value="1"/>
</dbReference>
<dbReference type="Gene3D" id="3.30.365.10">
    <property type="entry name" value="Aldehyde oxidase/xanthine dehydrogenase, molybdopterin binding domain"/>
    <property type="match status" value="4"/>
</dbReference>
<proteinExistence type="predicted"/>
<accession>A0A6J4MWK2</accession>
<dbReference type="InterPro" id="IPR037165">
    <property type="entry name" value="AldOxase/xan_DH_Mopterin-bd_sf"/>
</dbReference>
<dbReference type="SMART" id="SM01008">
    <property type="entry name" value="Ald_Xan_dh_C"/>
    <property type="match status" value="1"/>
</dbReference>
<dbReference type="AlphaFoldDB" id="A0A6J4MWK2"/>
<organism evidence="4">
    <name type="scientific">uncultured Nocardioides sp</name>
    <dbReference type="NCBI Taxonomy" id="198441"/>
    <lineage>
        <taxon>Bacteria</taxon>
        <taxon>Bacillati</taxon>
        <taxon>Actinomycetota</taxon>
        <taxon>Actinomycetes</taxon>
        <taxon>Propionibacteriales</taxon>
        <taxon>Nocardioidaceae</taxon>
        <taxon>Nocardioides</taxon>
        <taxon>environmental samples</taxon>
    </lineage>
</organism>
<dbReference type="InterPro" id="IPR008274">
    <property type="entry name" value="AldOxase/xan_DH_MoCoBD1"/>
</dbReference>
<dbReference type="InterPro" id="IPR046867">
    <property type="entry name" value="AldOxase/xan_DH_MoCoBD2"/>
</dbReference>
<dbReference type="InterPro" id="IPR016208">
    <property type="entry name" value="Ald_Oxase/xanthine_DH-like"/>
</dbReference>
<dbReference type="SUPFAM" id="SSF56003">
    <property type="entry name" value="Molybdenum cofactor-binding domain"/>
    <property type="match status" value="1"/>
</dbReference>
<reference evidence="4" key="1">
    <citation type="submission" date="2020-02" db="EMBL/GenBank/DDBJ databases">
        <authorList>
            <person name="Meier V. D."/>
        </authorList>
    </citation>
    <scope>NUCLEOTIDE SEQUENCE</scope>
    <source>
        <strain evidence="4">AVDCRST_MAG06</strain>
    </source>
</reference>
<dbReference type="NCBIfam" id="NF040766">
    <property type="entry name" value="CODH_aero_grp5"/>
    <property type="match status" value="1"/>
</dbReference>
<dbReference type="EMBL" id="CADCUP010000001">
    <property type="protein sequence ID" value="CAA9370838.1"/>
    <property type="molecule type" value="Genomic_DNA"/>
</dbReference>
<dbReference type="InterPro" id="IPR000674">
    <property type="entry name" value="Ald_Oxase/Xan_DH_a/b"/>
</dbReference>
<sequence>MTTRLFGQRVERVEDQRFLRGRGRYVDDVLVDTHAGTLHAAVLRSPHAHARIVGIDVEAVLDLDGVHAVWTHEDLPGPMAEPLPLLIPHPALTHGRTQHALARDEVNYVGEAIAFVVAEDRYVAEDAVDLIRVSYEVLPPVVGIDAARAATCAVHDDVPDNVGARMEQRNGDAPAAIAAAPRRISLDLMIERSSCQPMEGRGVVSRWDPDTSRLTVWSSTQTSTGVRGCVAARLGLDLDQVDVITPDVGGGFGVKINHPWPEELLVPMAARALGRPVKFTEDRREHFISSAHERGQVHHVEVGFDDDGRVLGLDVMFWHDHGAYSPYGLIVPIITATQLLGPYKPGAYRVRFESLFTNTVMVTPYRGAGRPQGCFVMERTMDAIAAELGLDRAEVRAANFIQPDEFPFDHGLVFQDGRELEYDSGDYPASLHKIKELIGWDGFPALKAEAAAEGRRIGIGLACYVEGTGVGPYEGAHVHVETSGKVKVAIGLTTQGQGHATVFAQIVADELGVPLEDVEVVSGDTRRMPYAVGTFASRAAVMSGSAVHLAAKAAKDKALRIAAEALEADVDDLEIVDGVVRVRGTDASLALGTVAVLSNPLRYAFDEASKLATQFVVGDPGKPPVAEDDEPGLEGRDFYSPQRATFASGMHAVIVETDPDTAEIRILRYAVVHDCGNIINPMIVEGQIHGGVAQGVGGALYEKMEYDESGQLQNASFMDFLMPYVTEVPGEIEIDHLETPSPLNPLGIKGAGEAGVIPGSAAIAAAIEDAEGIAITSMPISPSDLFALRSRKETP</sequence>
<evidence type="ECO:0000313" key="4">
    <source>
        <dbReference type="EMBL" id="CAA9370838.1"/>
    </source>
</evidence>
<keyword evidence="2" id="KW-0560">Oxidoreductase</keyword>
<dbReference type="PANTHER" id="PTHR11908">
    <property type="entry name" value="XANTHINE DEHYDROGENASE"/>
    <property type="match status" value="1"/>
</dbReference>
<gene>
    <name evidence="4" type="ORF">AVDCRST_MAG06-50</name>
</gene>
<dbReference type="Gene3D" id="3.90.1170.50">
    <property type="entry name" value="Aldehyde oxidase/xanthine dehydrogenase, a/b hammerhead"/>
    <property type="match status" value="1"/>
</dbReference>
<evidence type="ECO:0000256" key="1">
    <source>
        <dbReference type="ARBA" id="ARBA00022505"/>
    </source>
</evidence>
<protein>
    <submittedName>
        <fullName evidence="4">Carbon monoxide dehydrogenase large chain parolog without usual motifs</fullName>
    </submittedName>
</protein>
<dbReference type="Pfam" id="PF20256">
    <property type="entry name" value="MoCoBD_2"/>
    <property type="match status" value="1"/>
</dbReference>
<dbReference type="PANTHER" id="PTHR11908:SF132">
    <property type="entry name" value="ALDEHYDE OXIDASE 1-RELATED"/>
    <property type="match status" value="1"/>
</dbReference>
<dbReference type="InterPro" id="IPR036856">
    <property type="entry name" value="Ald_Oxase/Xan_DH_a/b_sf"/>
</dbReference>
<dbReference type="Pfam" id="PF02738">
    <property type="entry name" value="MoCoBD_1"/>
    <property type="match status" value="1"/>
</dbReference>
<name>A0A6J4MWK2_9ACTN</name>
<dbReference type="GO" id="GO:0005506">
    <property type="term" value="F:iron ion binding"/>
    <property type="evidence" value="ECO:0007669"/>
    <property type="project" value="InterPro"/>
</dbReference>
<keyword evidence="1" id="KW-0500">Molybdenum</keyword>
<dbReference type="SUPFAM" id="SSF54665">
    <property type="entry name" value="CO dehydrogenase molybdoprotein N-domain-like"/>
    <property type="match status" value="1"/>
</dbReference>